<sequence length="187" mass="21623">MNGHTSIVQSVTINHEEKEFEIQTKNTLYHCPFDSCFFERQDDSPYKLPEYEGIKAEYYKSIDTQGLSKNDMLLVVADYCEYYFEKLIYQNPDGSEGDFSGYPHIGTYTDTYLIEGSHDYYKEHSQNIDIRYYVNNGGFEFYSLGTGGRNLWIENRGDSTLDIYGCGSPIELKPGKRILALKKDKSK</sequence>
<name>A0A1T4QHH0_9SPIR</name>
<dbReference type="Proteomes" id="UP000190395">
    <property type="component" value="Unassembled WGS sequence"/>
</dbReference>
<organism evidence="1 2">
    <name type="scientific">Treponema berlinense</name>
    <dbReference type="NCBI Taxonomy" id="225004"/>
    <lineage>
        <taxon>Bacteria</taxon>
        <taxon>Pseudomonadati</taxon>
        <taxon>Spirochaetota</taxon>
        <taxon>Spirochaetia</taxon>
        <taxon>Spirochaetales</taxon>
        <taxon>Treponemataceae</taxon>
        <taxon>Treponema</taxon>
    </lineage>
</organism>
<protein>
    <submittedName>
        <fullName evidence="1">Uncharacterized protein</fullName>
    </submittedName>
</protein>
<gene>
    <name evidence="1" type="ORF">SAMN02745152_01985</name>
</gene>
<dbReference type="AlphaFoldDB" id="A0A1T4QHH0"/>
<evidence type="ECO:0000313" key="1">
    <source>
        <dbReference type="EMBL" id="SKA03175.1"/>
    </source>
</evidence>
<dbReference type="EMBL" id="FUXC01000014">
    <property type="protein sequence ID" value="SKA03175.1"/>
    <property type="molecule type" value="Genomic_DNA"/>
</dbReference>
<evidence type="ECO:0000313" key="2">
    <source>
        <dbReference type="Proteomes" id="UP000190395"/>
    </source>
</evidence>
<accession>A0A1T4QHH0</accession>
<keyword evidence="2" id="KW-1185">Reference proteome</keyword>
<proteinExistence type="predicted"/>
<reference evidence="1 2" key="1">
    <citation type="submission" date="2017-02" db="EMBL/GenBank/DDBJ databases">
        <authorList>
            <person name="Peterson S.W."/>
        </authorList>
    </citation>
    <scope>NUCLEOTIDE SEQUENCE [LARGE SCALE GENOMIC DNA]</scope>
    <source>
        <strain evidence="1 2">ATCC BAA-909</strain>
    </source>
</reference>